<evidence type="ECO:0000313" key="1">
    <source>
        <dbReference type="EMBL" id="TDR53926.1"/>
    </source>
</evidence>
<dbReference type="EMBL" id="SNZK01000003">
    <property type="protein sequence ID" value="TDR53926.1"/>
    <property type="molecule type" value="Genomic_DNA"/>
</dbReference>
<name>A0A4V3DPW3_9LIST</name>
<protein>
    <submittedName>
        <fullName evidence="1">Uncharacterized protein</fullName>
    </submittedName>
</protein>
<proteinExistence type="predicted"/>
<dbReference type="AlphaFoldDB" id="A0A4V3DPW3"/>
<sequence>MTTQIETKIMVYIKVDVPKIGDYIMYEEVTRNYLTSGKLYKVVEFFEGDAVIKDDDGDEFFTWNDDNYTAYQLLKSTAQPDGSSIEVDGLRYDKVEGALEVGDYVISNVPHRDLTVGKKYKVLSVDSDGDANIKDDVNISNHLRLREIKAVYRCNFSEREKSFVKFGREVDEFKIGDFVQIIRKPNNVNGYNVVGSIHEVDAVRTSCVHLKHVTPRHNGGGTYTLRSDIKLVAPVERLS</sequence>
<accession>A0A4V3DPW3</accession>
<organism evidence="1 2">
    <name type="scientific">Listeria rocourtiae</name>
    <dbReference type="NCBI Taxonomy" id="647910"/>
    <lineage>
        <taxon>Bacteria</taxon>
        <taxon>Bacillati</taxon>
        <taxon>Bacillota</taxon>
        <taxon>Bacilli</taxon>
        <taxon>Bacillales</taxon>
        <taxon>Listeriaceae</taxon>
        <taxon>Listeria</taxon>
    </lineage>
</organism>
<dbReference type="Proteomes" id="UP000295558">
    <property type="component" value="Unassembled WGS sequence"/>
</dbReference>
<comment type="caution">
    <text evidence="1">The sequence shown here is derived from an EMBL/GenBank/DDBJ whole genome shotgun (WGS) entry which is preliminary data.</text>
</comment>
<evidence type="ECO:0000313" key="2">
    <source>
        <dbReference type="Proteomes" id="UP000295558"/>
    </source>
</evidence>
<keyword evidence="2" id="KW-1185">Reference proteome</keyword>
<dbReference type="STRING" id="1265846.PROCOU_16924"/>
<reference evidence="1 2" key="1">
    <citation type="submission" date="2019-03" db="EMBL/GenBank/DDBJ databases">
        <title>Genomic Encyclopedia of Type Strains, Phase III (KMG-III): the genomes of soil and plant-associated and newly described type strains.</title>
        <authorList>
            <person name="Whitman W."/>
        </authorList>
    </citation>
    <scope>NUCLEOTIDE SEQUENCE [LARGE SCALE GENOMIC DNA]</scope>
    <source>
        <strain evidence="1 2">CECT 7972</strain>
    </source>
</reference>
<gene>
    <name evidence="1" type="ORF">DFP96_10320</name>
</gene>